<evidence type="ECO:0000313" key="2">
    <source>
        <dbReference type="Proteomes" id="UP001199644"/>
    </source>
</evidence>
<dbReference type="AlphaFoldDB" id="A0AAW5ECW0"/>
<accession>A0AAW5ECW0</accession>
<dbReference type="Proteomes" id="UP001199644">
    <property type="component" value="Unassembled WGS sequence"/>
</dbReference>
<comment type="caution">
    <text evidence="1">The sequence shown here is derived from an EMBL/GenBank/DDBJ whole genome shotgun (WGS) entry which is preliminary data.</text>
</comment>
<gene>
    <name evidence="1" type="ORF">LZC39_14010</name>
</gene>
<evidence type="ECO:0000313" key="1">
    <source>
        <dbReference type="EMBL" id="MCH3853203.1"/>
    </source>
</evidence>
<name>A0AAW5ECW0_CAMJU</name>
<organism evidence="1 2">
    <name type="scientific">Campylobacter jejuni</name>
    <dbReference type="NCBI Taxonomy" id="197"/>
    <lineage>
        <taxon>Bacteria</taxon>
        <taxon>Pseudomonadati</taxon>
        <taxon>Campylobacterota</taxon>
        <taxon>Epsilonproteobacteria</taxon>
        <taxon>Campylobacterales</taxon>
        <taxon>Campylobacteraceae</taxon>
        <taxon>Campylobacter</taxon>
    </lineage>
</organism>
<proteinExistence type="predicted"/>
<sequence>SYEKIANHSLQELADISYKN</sequence>
<protein>
    <submittedName>
        <fullName evidence="1">Hydrogenase expression/formation protein</fullName>
    </submittedName>
</protein>
<reference evidence="1" key="1">
    <citation type="submission" date="2021-12" db="EMBL/GenBank/DDBJ databases">
        <title>Prevalence of phenicol resistance gene fexA in Campylobacter isolated from poultry supply chain.</title>
        <authorList>
            <person name="Tang B."/>
            <person name="Zheng X."/>
            <person name="Lin J."/>
            <person name="Lin R."/>
            <person name="Yang H."/>
            <person name="Shen Z."/>
            <person name="Xia F."/>
        </authorList>
    </citation>
    <scope>NUCLEOTIDE SEQUENCE</scope>
    <source>
        <strain evidence="1">CJHN2011004</strain>
    </source>
</reference>
<feature type="non-terminal residue" evidence="1">
    <location>
        <position position="1"/>
    </location>
</feature>
<dbReference type="EMBL" id="JAJUOL010000755">
    <property type="protein sequence ID" value="MCH3853203.1"/>
    <property type="molecule type" value="Genomic_DNA"/>
</dbReference>